<protein>
    <submittedName>
        <fullName evidence="1">Uncharacterized protein</fullName>
    </submittedName>
</protein>
<name>J5EJC6_9MYCO</name>
<dbReference type="STRING" id="1041522.GCA_002105755_02080"/>
<reference evidence="1 2" key="1">
    <citation type="journal article" date="2011" name="J. Bacteriol.">
        <title>Genome sequence of the Mycobacterium colombiense type strain, CECT 3035.</title>
        <authorList>
            <person name="Gonzalez-Perez M."/>
            <person name="Murcia M.I."/>
            <person name="Landsman D."/>
            <person name="Jordan I.K."/>
            <person name="Marino-Ramirez L."/>
        </authorList>
    </citation>
    <scope>NUCLEOTIDE SEQUENCE [LARGE SCALE GENOMIC DNA]</scope>
    <source>
        <strain evidence="1 2">CECT 3035</strain>
    </source>
</reference>
<dbReference type="Proteomes" id="UP000006455">
    <property type="component" value="Unassembled WGS sequence"/>
</dbReference>
<evidence type="ECO:0000313" key="1">
    <source>
        <dbReference type="EMBL" id="EJO89519.1"/>
    </source>
</evidence>
<sequence>MGDGLASFLLNLGDNCGGRSVTAATAVAAYAGVVNYHGGALCGQLQAVGAAKTPPTSSDQNDAAVEWTHAGISLEAQNSSVMSFRRCE</sequence>
<dbReference type="AlphaFoldDB" id="J5EJC6"/>
<organism evidence="1 2">
    <name type="scientific">Mycobacterium colombiense CECT 3035</name>
    <dbReference type="NCBI Taxonomy" id="1041522"/>
    <lineage>
        <taxon>Bacteria</taxon>
        <taxon>Bacillati</taxon>
        <taxon>Actinomycetota</taxon>
        <taxon>Actinomycetes</taxon>
        <taxon>Mycobacteriales</taxon>
        <taxon>Mycobacteriaceae</taxon>
        <taxon>Mycobacterium</taxon>
        <taxon>Mycobacterium avium complex (MAC)</taxon>
    </lineage>
</organism>
<evidence type="ECO:0000313" key="2">
    <source>
        <dbReference type="Proteomes" id="UP000006455"/>
    </source>
</evidence>
<comment type="caution">
    <text evidence="1">The sequence shown here is derived from an EMBL/GenBank/DDBJ whole genome shotgun (WGS) entry which is preliminary data.</text>
</comment>
<proteinExistence type="predicted"/>
<dbReference type="EMBL" id="AFVW02000002">
    <property type="protein sequence ID" value="EJO89519.1"/>
    <property type="molecule type" value="Genomic_DNA"/>
</dbReference>
<accession>J5EJC6</accession>
<gene>
    <name evidence="1" type="ORF">MCOL_V205000</name>
</gene>